<dbReference type="PANTHER" id="PTHR43784">
    <property type="entry name" value="GDSL-LIKE LIPASE/ACYLHYDROLASE, PUTATIVE (AFU_ORTHOLOGUE AFUA_2G00820)-RELATED"/>
    <property type="match status" value="1"/>
</dbReference>
<dbReference type="CDD" id="cd01830">
    <property type="entry name" value="XynE_like"/>
    <property type="match status" value="1"/>
</dbReference>
<keyword evidence="2" id="KW-0106">Calcium</keyword>
<dbReference type="InterPro" id="IPR053140">
    <property type="entry name" value="GDSL_Rv0518-like"/>
</dbReference>
<gene>
    <name evidence="7" type="ORF">HDA45_005633</name>
</gene>
<dbReference type="RefSeq" id="WP_184900325.1">
    <property type="nucleotide sequence ID" value="NZ_JACHMX010000001.1"/>
</dbReference>
<dbReference type="SMART" id="SM00607">
    <property type="entry name" value="FTP"/>
    <property type="match status" value="1"/>
</dbReference>
<organism evidence="7 8">
    <name type="scientific">Amycolatopsis umgeniensis</name>
    <dbReference type="NCBI Taxonomy" id="336628"/>
    <lineage>
        <taxon>Bacteria</taxon>
        <taxon>Bacillati</taxon>
        <taxon>Actinomycetota</taxon>
        <taxon>Actinomycetes</taxon>
        <taxon>Pseudonocardiales</taxon>
        <taxon>Pseudonocardiaceae</taxon>
        <taxon>Amycolatopsis</taxon>
    </lineage>
</organism>
<evidence type="ECO:0000256" key="1">
    <source>
        <dbReference type="ARBA" id="ARBA00022723"/>
    </source>
</evidence>
<dbReference type="Pfam" id="PF13472">
    <property type="entry name" value="Lipase_GDSL_2"/>
    <property type="match status" value="1"/>
</dbReference>
<dbReference type="EMBL" id="JACHMX010000001">
    <property type="protein sequence ID" value="MBB5855546.1"/>
    <property type="molecule type" value="Genomic_DNA"/>
</dbReference>
<evidence type="ECO:0000256" key="2">
    <source>
        <dbReference type="ARBA" id="ARBA00022837"/>
    </source>
</evidence>
<dbReference type="SUPFAM" id="SSF49785">
    <property type="entry name" value="Galactose-binding domain-like"/>
    <property type="match status" value="1"/>
</dbReference>
<accession>A0A841B640</accession>
<dbReference type="GO" id="GO:0046872">
    <property type="term" value="F:metal ion binding"/>
    <property type="evidence" value="ECO:0007669"/>
    <property type="project" value="UniProtKB-KW"/>
</dbReference>
<proteinExistence type="predicted"/>
<keyword evidence="1" id="KW-0479">Metal-binding</keyword>
<evidence type="ECO:0000256" key="4">
    <source>
        <dbReference type="SAM" id="MobiDB-lite"/>
    </source>
</evidence>
<dbReference type="InterPro" id="IPR006585">
    <property type="entry name" value="FTP1"/>
</dbReference>
<dbReference type="Proteomes" id="UP000580861">
    <property type="component" value="Unassembled WGS sequence"/>
</dbReference>
<comment type="caution">
    <text evidence="7">The sequence shown here is derived from an EMBL/GenBank/DDBJ whole genome shotgun (WGS) entry which is preliminary data.</text>
</comment>
<dbReference type="Gene3D" id="3.40.50.1110">
    <property type="entry name" value="SGNH hydrolase"/>
    <property type="match status" value="1"/>
</dbReference>
<dbReference type="PROSITE" id="PS01098">
    <property type="entry name" value="LIPASE_GDSL_SER"/>
    <property type="match status" value="1"/>
</dbReference>
<feature type="signal peptide" evidence="5">
    <location>
        <begin position="1"/>
        <end position="23"/>
    </location>
</feature>
<dbReference type="AlphaFoldDB" id="A0A841B640"/>
<dbReference type="InterPro" id="IPR036514">
    <property type="entry name" value="SGNH_hydro_sf"/>
</dbReference>
<dbReference type="GO" id="GO:0016298">
    <property type="term" value="F:lipase activity"/>
    <property type="evidence" value="ECO:0007669"/>
    <property type="project" value="InterPro"/>
</dbReference>
<dbReference type="Gene3D" id="2.60.120.260">
    <property type="entry name" value="Galactose-binding domain-like"/>
    <property type="match status" value="1"/>
</dbReference>
<dbReference type="InterPro" id="IPR008265">
    <property type="entry name" value="Lipase_GDSL_AS"/>
</dbReference>
<evidence type="ECO:0000259" key="6">
    <source>
        <dbReference type="SMART" id="SM00607"/>
    </source>
</evidence>
<evidence type="ECO:0000256" key="5">
    <source>
        <dbReference type="SAM" id="SignalP"/>
    </source>
</evidence>
<keyword evidence="8" id="KW-1185">Reference proteome</keyword>
<evidence type="ECO:0000256" key="3">
    <source>
        <dbReference type="ARBA" id="ARBA00023157"/>
    </source>
</evidence>
<dbReference type="PANTHER" id="PTHR43784:SF2">
    <property type="entry name" value="GDSL-LIKE LIPASE_ACYLHYDROLASE, PUTATIVE (AFU_ORTHOLOGUE AFUA_2G00820)-RELATED"/>
    <property type="match status" value="1"/>
</dbReference>
<sequence>MRRVLVLALMGTLLVGAVTPASAAPTPFAGLSAFFDNAGSSNLDGFGHGLSAEALSLRGVSPGALISSHGTRFTWPTASPGARDNATAQGQTVGVPGSSDRLGFLVTATGGRSVSGTGTITYTDGTTRPYRIGSPDWAAPVPSGVAPAISMPYRNGPGGKDVRQVNVYHADVAIDPQRTVHRVRLPDAPALHVFAVALAGRPNLALGALARQSSDAFGSPASRAVDGDTNGVYANNSITHTGSDRHAWWQADLGGAAAIDTLELWNRTDCCAERLTGFRVFVSPEPLDPAVPPEEQAKRPGVWSSHHSGPAGALTILKPGTTGRYVLVQLDGTGNLSLAELRVFGRAQAETGWVGTWGTSQAGPASAGYAGYSIRNVVHTSVGGNRARVTFSNKFGTAPLTLGAATVASRGSGETADAVPGSVRRLTFAGQPTVTVPAGDDVTSDPLDFAVPEDADLLVTTYTPDSPGVATHHPSASQTSFLAQGDVSAAESGARFTERTGSWFYVEEIDVQGAPAAGSVVAFGDSITDGGYSTSGANHRWPDYLADRMKVLPAAQRRGVLNSGVSANRLLLDGGDVPILRSGLSRLDDDVLDRTGVRTAIVLMGINDLLQTPRQNDPAALAAGYRNLVDRLHAKGIKVIGATLTPFKGWWGHDSGLEATRTGVNELIRSGGIFDGVADFDAAVRDPADPSAMRPEFAAEDKLHPSDAGNEALAAAIELAGL</sequence>
<feature type="region of interest" description="Disordered" evidence="4">
    <location>
        <begin position="289"/>
        <end position="308"/>
    </location>
</feature>
<evidence type="ECO:0000313" key="8">
    <source>
        <dbReference type="Proteomes" id="UP000580861"/>
    </source>
</evidence>
<evidence type="ECO:0000313" key="7">
    <source>
        <dbReference type="EMBL" id="MBB5855546.1"/>
    </source>
</evidence>
<dbReference type="Pfam" id="PF22633">
    <property type="entry name" value="F5_F8_type_C_2"/>
    <property type="match status" value="1"/>
</dbReference>
<keyword evidence="5" id="KW-0732">Signal</keyword>
<keyword evidence="3" id="KW-1015">Disulfide bond</keyword>
<reference evidence="7 8" key="1">
    <citation type="submission" date="2020-08" db="EMBL/GenBank/DDBJ databases">
        <title>Sequencing the genomes of 1000 actinobacteria strains.</title>
        <authorList>
            <person name="Klenk H.-P."/>
        </authorList>
    </citation>
    <scope>NUCLEOTIDE SEQUENCE [LARGE SCALE GENOMIC DNA]</scope>
    <source>
        <strain evidence="7 8">DSM 45272</strain>
    </source>
</reference>
<dbReference type="InterPro" id="IPR008979">
    <property type="entry name" value="Galactose-bd-like_sf"/>
</dbReference>
<dbReference type="SUPFAM" id="SSF52266">
    <property type="entry name" value="SGNH hydrolase"/>
    <property type="match status" value="1"/>
</dbReference>
<dbReference type="InterPro" id="IPR013830">
    <property type="entry name" value="SGNH_hydro"/>
</dbReference>
<protein>
    <submittedName>
        <fullName evidence="7">Lysophospholipase L1-like esterase</fullName>
    </submittedName>
</protein>
<name>A0A841B640_9PSEU</name>
<dbReference type="GO" id="GO:0006629">
    <property type="term" value="P:lipid metabolic process"/>
    <property type="evidence" value="ECO:0007669"/>
    <property type="project" value="InterPro"/>
</dbReference>
<feature type="chain" id="PRO_5032938093" evidence="5">
    <location>
        <begin position="24"/>
        <end position="722"/>
    </location>
</feature>
<feature type="domain" description="Fucolectin tachylectin-4 pentraxin-1" evidence="6">
    <location>
        <begin position="201"/>
        <end position="350"/>
    </location>
</feature>